<dbReference type="EMBL" id="JAFBBU010000001">
    <property type="protein sequence ID" value="MBM7472348.1"/>
    <property type="molecule type" value="Genomic_DNA"/>
</dbReference>
<organism evidence="1 2">
    <name type="scientific">Subtercola frigoramans</name>
    <dbReference type="NCBI Taxonomy" id="120298"/>
    <lineage>
        <taxon>Bacteria</taxon>
        <taxon>Bacillati</taxon>
        <taxon>Actinomycetota</taxon>
        <taxon>Actinomycetes</taxon>
        <taxon>Micrococcales</taxon>
        <taxon>Microbacteriaceae</taxon>
        <taxon>Subtercola</taxon>
    </lineage>
</organism>
<protein>
    <submittedName>
        <fullName evidence="1">Uncharacterized protein</fullName>
    </submittedName>
</protein>
<name>A0ABS2L5K2_9MICO</name>
<reference evidence="1 2" key="1">
    <citation type="submission" date="2021-01" db="EMBL/GenBank/DDBJ databases">
        <title>Sequencing the genomes of 1000 actinobacteria strains.</title>
        <authorList>
            <person name="Klenk H.-P."/>
        </authorList>
    </citation>
    <scope>NUCLEOTIDE SEQUENCE [LARGE SCALE GENOMIC DNA]</scope>
    <source>
        <strain evidence="1 2">DSM 13057</strain>
    </source>
</reference>
<sequence>MTTIDAVSLEGDEWVDGGLEELASLARTHEDRVIIDKKIDRKDIGLPYNAHGKSADRSSAQHRPALLGAQYSDRFISEGRHVTIVVVAGSAP</sequence>
<evidence type="ECO:0000313" key="2">
    <source>
        <dbReference type="Proteomes" id="UP000776164"/>
    </source>
</evidence>
<evidence type="ECO:0000313" key="1">
    <source>
        <dbReference type="EMBL" id="MBM7472348.1"/>
    </source>
</evidence>
<gene>
    <name evidence="1" type="ORF">JOE66_001982</name>
</gene>
<dbReference type="Proteomes" id="UP000776164">
    <property type="component" value="Unassembled WGS sequence"/>
</dbReference>
<accession>A0ABS2L5K2</accession>
<comment type="caution">
    <text evidence="1">The sequence shown here is derived from an EMBL/GenBank/DDBJ whole genome shotgun (WGS) entry which is preliminary data.</text>
</comment>
<proteinExistence type="predicted"/>
<keyword evidence="2" id="KW-1185">Reference proteome</keyword>